<dbReference type="InterPro" id="IPR033719">
    <property type="entry name" value="NAGS_kin"/>
</dbReference>
<reference evidence="4 5" key="1">
    <citation type="submission" date="2022-01" db="EMBL/GenBank/DDBJ databases">
        <authorList>
            <person name="Xiong W."/>
            <person name="Schranz E."/>
        </authorList>
    </citation>
    <scope>NUCLEOTIDE SEQUENCE [LARGE SCALE GENOMIC DNA]</scope>
</reference>
<dbReference type="Pfam" id="PF00696">
    <property type="entry name" value="AA_kinase"/>
    <property type="match status" value="1"/>
</dbReference>
<dbReference type="SUPFAM" id="SSF53633">
    <property type="entry name" value="Carbamate kinase-like"/>
    <property type="match status" value="1"/>
</dbReference>
<name>A0AAU9MAU3_9ASTR</name>
<dbReference type="PANTHER" id="PTHR30602:SF12">
    <property type="entry name" value="AMINO-ACID ACETYLTRANSFERASE NAGS1, CHLOROPLASTIC-RELATED"/>
    <property type="match status" value="1"/>
</dbReference>
<evidence type="ECO:0000313" key="5">
    <source>
        <dbReference type="Proteomes" id="UP001157418"/>
    </source>
</evidence>
<keyword evidence="1" id="KW-0808">Transferase</keyword>
<comment type="caution">
    <text evidence="4">The sequence shown here is derived from an EMBL/GenBank/DDBJ whole genome shotgun (WGS) entry which is preliminary data.</text>
</comment>
<sequence length="411" mass="44837">MAVPRSKPFFPLEHRHSWWNTAECGGGGTLRGFGMGNIGAKLVMNCKVNEQCRRYLDCCTDDGGRKKDEFVERMREAWPYFEAHGGRTFVVVLCAEVIESNSLGPILEDISLLHGLGIKFVLVPGTHVLIDKLLAEKGCKPNYVGRCRITDPNSLKASIDSAGRISQIIQSKLSPTPSLNIRDNTCWHHNVTVATGNFLAAKKRGVVEGIDYGATGDVKKIDVSRIHERLDNGSIVILSNIGYSSSGELLNCNTYEVATACAMAIGAEKLICIIDGPILDEMGHVIRFLSVEDADRLIKQSEIAVNYEIAIGEKNHTNSNSNSDSDSRCSATFRNGIGFDFDHGNGFAIGGQERVCRSNGYISELAAAAFVCRGGVKRVHLVDGNICGVLLKELFQRDGVGTMVAKKEEKR</sequence>
<evidence type="ECO:0000259" key="3">
    <source>
        <dbReference type="Pfam" id="PF00696"/>
    </source>
</evidence>
<dbReference type="EMBL" id="CAKMRJ010001112">
    <property type="protein sequence ID" value="CAH1421219.1"/>
    <property type="molecule type" value="Genomic_DNA"/>
</dbReference>
<proteinExistence type="predicted"/>
<dbReference type="PANTHER" id="PTHR30602">
    <property type="entry name" value="AMINO-ACID ACETYLTRANSFERASE"/>
    <property type="match status" value="1"/>
</dbReference>
<dbReference type="AlphaFoldDB" id="A0AAU9MAU3"/>
<dbReference type="PIRSF" id="PIRSF000423">
    <property type="entry name" value="ArgA"/>
    <property type="match status" value="1"/>
</dbReference>
<dbReference type="GO" id="GO:0005737">
    <property type="term" value="C:cytoplasm"/>
    <property type="evidence" value="ECO:0007669"/>
    <property type="project" value="InterPro"/>
</dbReference>
<gene>
    <name evidence="4" type="ORF">LVIROSA_LOCUS8632</name>
</gene>
<dbReference type="GO" id="GO:0006526">
    <property type="term" value="P:L-arginine biosynthetic process"/>
    <property type="evidence" value="ECO:0007669"/>
    <property type="project" value="InterPro"/>
</dbReference>
<dbReference type="GO" id="GO:0004042">
    <property type="term" value="F:L-glutamate N-acetyltransferase activity"/>
    <property type="evidence" value="ECO:0007669"/>
    <property type="project" value="InterPro"/>
</dbReference>
<dbReference type="CDD" id="cd04237">
    <property type="entry name" value="AAK_NAGS-ABP"/>
    <property type="match status" value="1"/>
</dbReference>
<feature type="domain" description="Aspartate/glutamate/uridylate kinase" evidence="3">
    <location>
        <begin position="103"/>
        <end position="296"/>
    </location>
</feature>
<accession>A0AAU9MAU3</accession>
<evidence type="ECO:0000313" key="4">
    <source>
        <dbReference type="EMBL" id="CAH1421219.1"/>
    </source>
</evidence>
<evidence type="ECO:0000256" key="1">
    <source>
        <dbReference type="ARBA" id="ARBA00022679"/>
    </source>
</evidence>
<protein>
    <recommendedName>
        <fullName evidence="3">Aspartate/glutamate/uridylate kinase domain-containing protein</fullName>
    </recommendedName>
</protein>
<dbReference type="InterPro" id="IPR010167">
    <property type="entry name" value="NH2A_AcTrfase"/>
</dbReference>
<evidence type="ECO:0000256" key="2">
    <source>
        <dbReference type="ARBA" id="ARBA00023315"/>
    </source>
</evidence>
<keyword evidence="2" id="KW-0012">Acyltransferase</keyword>
<dbReference type="InterPro" id="IPR036393">
    <property type="entry name" value="AceGlu_kinase-like_sf"/>
</dbReference>
<dbReference type="Proteomes" id="UP001157418">
    <property type="component" value="Unassembled WGS sequence"/>
</dbReference>
<dbReference type="InterPro" id="IPR001048">
    <property type="entry name" value="Asp/Glu/Uridylate_kinase"/>
</dbReference>
<keyword evidence="5" id="KW-1185">Reference proteome</keyword>
<organism evidence="4 5">
    <name type="scientific">Lactuca virosa</name>
    <dbReference type="NCBI Taxonomy" id="75947"/>
    <lineage>
        <taxon>Eukaryota</taxon>
        <taxon>Viridiplantae</taxon>
        <taxon>Streptophyta</taxon>
        <taxon>Embryophyta</taxon>
        <taxon>Tracheophyta</taxon>
        <taxon>Spermatophyta</taxon>
        <taxon>Magnoliopsida</taxon>
        <taxon>eudicotyledons</taxon>
        <taxon>Gunneridae</taxon>
        <taxon>Pentapetalae</taxon>
        <taxon>asterids</taxon>
        <taxon>campanulids</taxon>
        <taxon>Asterales</taxon>
        <taxon>Asteraceae</taxon>
        <taxon>Cichorioideae</taxon>
        <taxon>Cichorieae</taxon>
        <taxon>Lactucinae</taxon>
        <taxon>Lactuca</taxon>
    </lineage>
</organism>
<dbReference type="Gene3D" id="3.40.1160.10">
    <property type="entry name" value="Acetylglutamate kinase-like"/>
    <property type="match status" value="1"/>
</dbReference>